<evidence type="ECO:0000313" key="3">
    <source>
        <dbReference type="EMBL" id="MDL2399644.1"/>
    </source>
</evidence>
<dbReference type="PANTHER" id="PTHR43798:SF31">
    <property type="entry name" value="AB HYDROLASE SUPERFAMILY PROTEIN YCLE"/>
    <property type="match status" value="1"/>
</dbReference>
<dbReference type="InterPro" id="IPR050266">
    <property type="entry name" value="AB_hydrolase_sf"/>
</dbReference>
<dbReference type="Pfam" id="PF12146">
    <property type="entry name" value="Hydrolase_4"/>
    <property type="match status" value="1"/>
</dbReference>
<dbReference type="InterPro" id="IPR029058">
    <property type="entry name" value="AB_hydrolase_fold"/>
</dbReference>
<organism evidence="3 4">
    <name type="scientific">Rhizobium mayense</name>
    <dbReference type="NCBI Taxonomy" id="1312184"/>
    <lineage>
        <taxon>Bacteria</taxon>
        <taxon>Pseudomonadati</taxon>
        <taxon>Pseudomonadota</taxon>
        <taxon>Alphaproteobacteria</taxon>
        <taxon>Hyphomicrobiales</taxon>
        <taxon>Rhizobiaceae</taxon>
        <taxon>Rhizobium/Agrobacterium group</taxon>
        <taxon>Rhizobium</taxon>
    </lineage>
</organism>
<accession>A0ABT7JTG4</accession>
<dbReference type="RefSeq" id="WP_285868632.1">
    <property type="nucleotide sequence ID" value="NZ_JARFYM010000007.1"/>
</dbReference>
<dbReference type="EMBL" id="JARFYM010000007">
    <property type="protein sequence ID" value="MDL2399644.1"/>
    <property type="molecule type" value="Genomic_DNA"/>
</dbReference>
<dbReference type="SUPFAM" id="SSF53474">
    <property type="entry name" value="alpha/beta-Hydrolases"/>
    <property type="match status" value="1"/>
</dbReference>
<dbReference type="PANTHER" id="PTHR43798">
    <property type="entry name" value="MONOACYLGLYCEROL LIPASE"/>
    <property type="match status" value="1"/>
</dbReference>
<dbReference type="InterPro" id="IPR022742">
    <property type="entry name" value="Hydrolase_4"/>
</dbReference>
<sequence>MKLDDGLSFFWEGSNGKGVLLIHGLTGAPAEMKLVARHLHRRGYSVYAPLLAGHGVDARTLRRSRWEDWLESVERASDFLAKRTQQVFAAGICVGGKLSILAAERRPETISAVAIYSPCFHYDGWDVPFYYPLLSSQIGWLCRIPLIDRLNFRETASLGIKDDRLRRLVEAMGGEGVLEKFPGRGLVEMHRLGKTLRDKLPQIRTPTLILHAEDDDLSNPRHARYISDHIGGPHELIWIKDSYHMIHVDRQHRQVANFTADFFEATSHVAAVA</sequence>
<dbReference type="InterPro" id="IPR012354">
    <property type="entry name" value="Esterase_lipase"/>
</dbReference>
<evidence type="ECO:0000313" key="4">
    <source>
        <dbReference type="Proteomes" id="UP001172645"/>
    </source>
</evidence>
<reference evidence="3" key="1">
    <citation type="submission" date="2023-06" db="EMBL/GenBank/DDBJ databases">
        <title>Phylogenetic Diversity of Rhizobium strains.</title>
        <authorList>
            <person name="Moura F.T."/>
            <person name="Helene L.C.F."/>
            <person name="Hungria M."/>
        </authorList>
    </citation>
    <scope>NUCLEOTIDE SEQUENCE</scope>
    <source>
        <strain evidence="3">CCGE526</strain>
    </source>
</reference>
<dbReference type="GO" id="GO:0016787">
    <property type="term" value="F:hydrolase activity"/>
    <property type="evidence" value="ECO:0007669"/>
    <property type="project" value="UniProtKB-KW"/>
</dbReference>
<name>A0ABT7JTG4_9HYPH</name>
<comment type="caution">
    <text evidence="3">The sequence shown here is derived from an EMBL/GenBank/DDBJ whole genome shotgun (WGS) entry which is preliminary data.</text>
</comment>
<protein>
    <submittedName>
        <fullName evidence="3">Alpha/beta hydrolase</fullName>
    </submittedName>
</protein>
<dbReference type="PIRSF" id="PIRSF017388">
    <property type="entry name" value="Esterase_lipase"/>
    <property type="match status" value="1"/>
</dbReference>
<proteinExistence type="predicted"/>
<keyword evidence="1 3" id="KW-0378">Hydrolase</keyword>
<keyword evidence="4" id="KW-1185">Reference proteome</keyword>
<dbReference type="Proteomes" id="UP001172645">
    <property type="component" value="Unassembled WGS sequence"/>
</dbReference>
<feature type="domain" description="Serine aminopeptidase S33" evidence="2">
    <location>
        <begin position="19"/>
        <end position="250"/>
    </location>
</feature>
<evidence type="ECO:0000259" key="2">
    <source>
        <dbReference type="Pfam" id="PF12146"/>
    </source>
</evidence>
<dbReference type="Gene3D" id="3.40.50.1820">
    <property type="entry name" value="alpha/beta hydrolase"/>
    <property type="match status" value="1"/>
</dbReference>
<gene>
    <name evidence="3" type="ORF">PY649_12115</name>
</gene>
<evidence type="ECO:0000256" key="1">
    <source>
        <dbReference type="ARBA" id="ARBA00022801"/>
    </source>
</evidence>